<dbReference type="Proteomes" id="UP000789390">
    <property type="component" value="Unassembled WGS sequence"/>
</dbReference>
<dbReference type="EMBL" id="CAKKLH010000190">
    <property type="protein sequence ID" value="CAH0105474.1"/>
    <property type="molecule type" value="Genomic_DNA"/>
</dbReference>
<dbReference type="GO" id="GO:0006281">
    <property type="term" value="P:DNA repair"/>
    <property type="evidence" value="ECO:0007669"/>
    <property type="project" value="UniProtKB-ARBA"/>
</dbReference>
<organism evidence="2 3">
    <name type="scientific">Daphnia galeata</name>
    <dbReference type="NCBI Taxonomy" id="27404"/>
    <lineage>
        <taxon>Eukaryota</taxon>
        <taxon>Metazoa</taxon>
        <taxon>Ecdysozoa</taxon>
        <taxon>Arthropoda</taxon>
        <taxon>Crustacea</taxon>
        <taxon>Branchiopoda</taxon>
        <taxon>Diplostraca</taxon>
        <taxon>Cladocera</taxon>
        <taxon>Anomopoda</taxon>
        <taxon>Daphniidae</taxon>
        <taxon>Daphnia</taxon>
    </lineage>
</organism>
<keyword evidence="3" id="KW-1185">Reference proteome</keyword>
<proteinExistence type="predicted"/>
<protein>
    <recommendedName>
        <fullName evidence="1">YqaJ viral recombinase domain-containing protein</fullName>
    </recommendedName>
</protein>
<dbReference type="CDD" id="cd22343">
    <property type="entry name" value="PDDEXK_lambda_exonuclease-like"/>
    <property type="match status" value="1"/>
</dbReference>
<sequence length="223" mass="25133">MKLKTEKVSVIPELAKIFLPVDKFDSLDIHCLSRDFRKGNQQSEDIDCFLNFCTSKMTVPLCQEASECTIEQKDSAVWRRLRYLRITASNLHSVAHCKTTDGSLVDILHGAQLRETAAMARGTRLESQVLEVVSRQLKISFQRCGLICVPQHPIFSASPDAINHTFTVEIKCPSNARSYYNFIDASGKITSHCNAQVQLQMHLSGRKKALFCVASPQFEKIKK</sequence>
<dbReference type="AlphaFoldDB" id="A0A8J2RV75"/>
<evidence type="ECO:0000313" key="3">
    <source>
        <dbReference type="Proteomes" id="UP000789390"/>
    </source>
</evidence>
<dbReference type="InterPro" id="IPR011335">
    <property type="entry name" value="Restrct_endonuc-II-like"/>
</dbReference>
<feature type="domain" description="YqaJ viral recombinase" evidence="1">
    <location>
        <begin position="78"/>
        <end position="206"/>
    </location>
</feature>
<dbReference type="PANTHER" id="PTHR39953">
    <property type="entry name" value="RE54151P"/>
    <property type="match status" value="1"/>
</dbReference>
<name>A0A8J2RV75_9CRUS</name>
<dbReference type="InterPro" id="IPR011604">
    <property type="entry name" value="PDDEXK-like_dom_sf"/>
</dbReference>
<dbReference type="SUPFAM" id="SSF52980">
    <property type="entry name" value="Restriction endonuclease-like"/>
    <property type="match status" value="1"/>
</dbReference>
<comment type="caution">
    <text evidence="2">The sequence shown here is derived from an EMBL/GenBank/DDBJ whole genome shotgun (WGS) entry which is preliminary data.</text>
</comment>
<dbReference type="Gene3D" id="3.90.320.10">
    <property type="match status" value="1"/>
</dbReference>
<dbReference type="OrthoDB" id="261614at2759"/>
<dbReference type="Pfam" id="PF09588">
    <property type="entry name" value="YqaJ"/>
    <property type="match status" value="1"/>
</dbReference>
<reference evidence="2" key="1">
    <citation type="submission" date="2021-11" db="EMBL/GenBank/DDBJ databases">
        <authorList>
            <person name="Schell T."/>
        </authorList>
    </citation>
    <scope>NUCLEOTIDE SEQUENCE</scope>
    <source>
        <strain evidence="2">M5</strain>
    </source>
</reference>
<gene>
    <name evidence="2" type="ORF">DGAL_LOCUS8498</name>
</gene>
<dbReference type="InterPro" id="IPR019080">
    <property type="entry name" value="YqaJ_viral_recombinase"/>
</dbReference>
<accession>A0A8J2RV75</accession>
<evidence type="ECO:0000313" key="2">
    <source>
        <dbReference type="EMBL" id="CAH0105474.1"/>
    </source>
</evidence>
<evidence type="ECO:0000259" key="1">
    <source>
        <dbReference type="Pfam" id="PF09588"/>
    </source>
</evidence>
<dbReference type="PANTHER" id="PTHR39953:SF1">
    <property type="entry name" value="RE54151P"/>
    <property type="match status" value="1"/>
</dbReference>